<keyword evidence="2" id="KW-1185">Reference proteome</keyword>
<reference evidence="1 2" key="1">
    <citation type="submission" date="2020-02" db="EMBL/GenBank/DDBJ databases">
        <title>Fructobacillus sp. isolated from paper mulberry of Taiwan.</title>
        <authorList>
            <person name="Lin S.-T."/>
        </authorList>
    </citation>
    <scope>NUCLEOTIDE SEQUENCE [LARGE SCALE GENOMIC DNA]</scope>
    <source>
        <strain evidence="1 2">M2-14</strain>
    </source>
</reference>
<dbReference type="Proteomes" id="UP001519504">
    <property type="component" value="Unassembled WGS sequence"/>
</dbReference>
<proteinExistence type="predicted"/>
<name>A0ABS5R2L6_9LACO</name>
<organism evidence="1 2">
    <name type="scientific">Fructobacillus broussonetiae</name>
    <dbReference type="NCBI Taxonomy" id="2713173"/>
    <lineage>
        <taxon>Bacteria</taxon>
        <taxon>Bacillati</taxon>
        <taxon>Bacillota</taxon>
        <taxon>Bacilli</taxon>
        <taxon>Lactobacillales</taxon>
        <taxon>Lactobacillaceae</taxon>
        <taxon>Fructobacillus</taxon>
    </lineage>
</organism>
<dbReference type="RefSeq" id="WP_213808679.1">
    <property type="nucleotide sequence ID" value="NZ_JAAMFK010000002.1"/>
</dbReference>
<evidence type="ECO:0000313" key="1">
    <source>
        <dbReference type="EMBL" id="MBS9338397.1"/>
    </source>
</evidence>
<accession>A0ABS5R2L6</accession>
<dbReference type="EMBL" id="JAAMFK010000002">
    <property type="protein sequence ID" value="MBS9338397.1"/>
    <property type="molecule type" value="Genomic_DNA"/>
</dbReference>
<sequence>MGRRQLKRAIIPNQSINQNKGPTVPQANIKKPHFVFKSQYNWLGSVKYKGFTNYYKDSKEFSKIVVDAVHELIPTIYECADQLFKGTPQKTVLNHSHKIDDKTIGLVKKIAQKNFISSEKIEDDMVWWQLGGRGSVRIIGVYVASDNAFYPLFIDPHHLIYPSKDHNQKDYLKLRYGF</sequence>
<evidence type="ECO:0000313" key="2">
    <source>
        <dbReference type="Proteomes" id="UP001519504"/>
    </source>
</evidence>
<comment type="caution">
    <text evidence="1">The sequence shown here is derived from an EMBL/GenBank/DDBJ whole genome shotgun (WGS) entry which is preliminary data.</text>
</comment>
<gene>
    <name evidence="1" type="ORF">G6R29_01940</name>
</gene>
<protein>
    <submittedName>
        <fullName evidence="1">Uncharacterized protein</fullName>
    </submittedName>
</protein>